<dbReference type="PROSITE" id="PS51257">
    <property type="entry name" value="PROKAR_LIPOPROTEIN"/>
    <property type="match status" value="1"/>
</dbReference>
<dbReference type="InterPro" id="IPR010818">
    <property type="entry name" value="DUF1420"/>
</dbReference>
<keyword evidence="1" id="KW-1133">Transmembrane helix</keyword>
<keyword evidence="1" id="KW-0472">Membrane</keyword>
<dbReference type="Pfam" id="PF07220">
    <property type="entry name" value="DUF1420"/>
    <property type="match status" value="1"/>
</dbReference>
<keyword evidence="1" id="KW-0812">Transmembrane</keyword>
<reference evidence="2 3" key="1">
    <citation type="journal article" date="2015" name="Genome Announc.">
        <title>Draft Genome Sequences of Leptospira santarosai Strains U160, U164, and U233, Isolated from Asymptomatic Cattle.</title>
        <authorList>
            <person name="Kremer F.S."/>
            <person name="Eslabao M.R."/>
            <person name="Provisor M."/>
            <person name="Woloski R.D."/>
            <person name="Ramires O.V."/>
            <person name="Moreno L.Z."/>
            <person name="Moreno A.M."/>
            <person name="Hamond C."/>
            <person name="Lilenbaum W."/>
            <person name="Dellagostin O.A."/>
        </authorList>
    </citation>
    <scope>NUCLEOTIDE SEQUENCE [LARGE SCALE GENOMIC DNA]</scope>
    <source>
        <strain evidence="2 3">U160</strain>
    </source>
</reference>
<accession>A0A2P1QYK1</accession>
<gene>
    <name evidence="2" type="ORF">XB16_3688</name>
</gene>
<organism evidence="2 3">
    <name type="scientific">Leptospira santarosai</name>
    <dbReference type="NCBI Taxonomy" id="28183"/>
    <lineage>
        <taxon>Bacteria</taxon>
        <taxon>Pseudomonadati</taxon>
        <taxon>Spirochaetota</taxon>
        <taxon>Spirochaetia</taxon>
        <taxon>Leptospirales</taxon>
        <taxon>Leptospiraceae</taxon>
        <taxon>Leptospira</taxon>
    </lineage>
</organism>
<feature type="transmembrane region" description="Helical" evidence="1">
    <location>
        <begin position="12"/>
        <end position="34"/>
    </location>
</feature>
<dbReference type="EMBL" id="CP027844">
    <property type="protein sequence ID" value="AVQ13964.1"/>
    <property type="molecule type" value="Genomic_DNA"/>
</dbReference>
<proteinExistence type="predicted"/>
<evidence type="ECO:0000313" key="3">
    <source>
        <dbReference type="Proteomes" id="UP000033961"/>
    </source>
</evidence>
<dbReference type="Proteomes" id="UP000033961">
    <property type="component" value="Chromosome II"/>
</dbReference>
<dbReference type="AlphaFoldDB" id="A0A2P1QYK1"/>
<sequence>MKFGLDANIAHPLLSVIYSIFLIFGCDLSGFYILKLFQGSLGQIKNTWIRWQAPIMGALLLTACPKT</sequence>
<evidence type="ECO:0000256" key="1">
    <source>
        <dbReference type="SAM" id="Phobius"/>
    </source>
</evidence>
<evidence type="ECO:0000313" key="2">
    <source>
        <dbReference type="EMBL" id="AVQ13964.1"/>
    </source>
</evidence>
<protein>
    <submittedName>
        <fullName evidence="2">PF07220 family protein</fullName>
    </submittedName>
</protein>
<name>A0A2P1QYK1_9LEPT</name>